<protein>
    <submittedName>
        <fullName evidence="2">Reverse transcriptase domain-containing protein</fullName>
    </submittedName>
</protein>
<proteinExistence type="predicted"/>
<dbReference type="GO" id="GO:0003964">
    <property type="term" value="F:RNA-directed DNA polymerase activity"/>
    <property type="evidence" value="ECO:0007669"/>
    <property type="project" value="UniProtKB-KW"/>
</dbReference>
<organism evidence="2">
    <name type="scientific">Tanacetum cinerariifolium</name>
    <name type="common">Dalmatian daisy</name>
    <name type="synonym">Chrysanthemum cinerariifolium</name>
    <dbReference type="NCBI Taxonomy" id="118510"/>
    <lineage>
        <taxon>Eukaryota</taxon>
        <taxon>Viridiplantae</taxon>
        <taxon>Streptophyta</taxon>
        <taxon>Embryophyta</taxon>
        <taxon>Tracheophyta</taxon>
        <taxon>Spermatophyta</taxon>
        <taxon>Magnoliopsida</taxon>
        <taxon>eudicotyledons</taxon>
        <taxon>Gunneridae</taxon>
        <taxon>Pentapetalae</taxon>
        <taxon>asterids</taxon>
        <taxon>campanulids</taxon>
        <taxon>Asterales</taxon>
        <taxon>Asteraceae</taxon>
        <taxon>Asteroideae</taxon>
        <taxon>Anthemideae</taxon>
        <taxon>Anthemidinae</taxon>
        <taxon>Tanacetum</taxon>
    </lineage>
</organism>
<dbReference type="InterPro" id="IPR041588">
    <property type="entry name" value="Integrase_H2C2"/>
</dbReference>
<keyword evidence="2" id="KW-0548">Nucleotidyltransferase</keyword>
<evidence type="ECO:0000313" key="2">
    <source>
        <dbReference type="EMBL" id="GFA52884.1"/>
    </source>
</evidence>
<dbReference type="PANTHER" id="PTHR15503:SF45">
    <property type="entry name" value="RNA-DIRECTED DNA POLYMERASE HOMOLOG"/>
    <property type="match status" value="1"/>
</dbReference>
<keyword evidence="2" id="KW-0695">RNA-directed DNA polymerase</keyword>
<evidence type="ECO:0000259" key="1">
    <source>
        <dbReference type="Pfam" id="PF17921"/>
    </source>
</evidence>
<gene>
    <name evidence="2" type="ORF">Tci_624856</name>
</gene>
<dbReference type="Gene3D" id="1.10.340.70">
    <property type="match status" value="1"/>
</dbReference>
<reference evidence="2" key="1">
    <citation type="journal article" date="2019" name="Sci. Rep.">
        <title>Draft genome of Tanacetum cinerariifolium, the natural source of mosquito coil.</title>
        <authorList>
            <person name="Yamashiro T."/>
            <person name="Shiraishi A."/>
            <person name="Satake H."/>
            <person name="Nakayama K."/>
        </authorList>
    </citation>
    <scope>NUCLEOTIDE SEQUENCE</scope>
</reference>
<sequence length="203" mass="23420">MEKKSDEKRLEDIPAVIEFPEVFHEDIPGLPPVRQIEFQIDLIPGVAPVSREPYRLAPSEMKELSDQLQEALVMTLHPKLPSEILKAHNEAIKEKNIGVENLRGMDKAFKVRPNGTRCIKNQSWLPLFGNLKDLIMHESHKSKYSIHPGYDKMYQDLKKLYWWPNRKAIIAKYVGKILTCSIVKAECQKPSGLLIQLEIPTWK</sequence>
<dbReference type="InterPro" id="IPR043502">
    <property type="entry name" value="DNA/RNA_pol_sf"/>
</dbReference>
<dbReference type="Pfam" id="PF17921">
    <property type="entry name" value="Integrase_H2C2"/>
    <property type="match status" value="1"/>
</dbReference>
<accession>A0A699JTN5</accession>
<dbReference type="InterPro" id="IPR032567">
    <property type="entry name" value="RTL1-rel"/>
</dbReference>
<keyword evidence="2" id="KW-0808">Transferase</keyword>
<comment type="caution">
    <text evidence="2">The sequence shown here is derived from an EMBL/GenBank/DDBJ whole genome shotgun (WGS) entry which is preliminary data.</text>
</comment>
<dbReference type="AlphaFoldDB" id="A0A699JTN5"/>
<name>A0A699JTN5_TANCI</name>
<dbReference type="PANTHER" id="PTHR15503">
    <property type="entry name" value="LDOC1 RELATED"/>
    <property type="match status" value="1"/>
</dbReference>
<feature type="domain" description="Integrase zinc-binding" evidence="1">
    <location>
        <begin position="130"/>
        <end position="185"/>
    </location>
</feature>
<dbReference type="EMBL" id="BKCJ010439931">
    <property type="protein sequence ID" value="GFA52884.1"/>
    <property type="molecule type" value="Genomic_DNA"/>
</dbReference>
<dbReference type="SUPFAM" id="SSF56672">
    <property type="entry name" value="DNA/RNA polymerases"/>
    <property type="match status" value="1"/>
</dbReference>